<gene>
    <name evidence="2" type="ORF">ENL43_01810</name>
</gene>
<dbReference type="Gene3D" id="1.10.10.10">
    <property type="entry name" value="Winged helix-like DNA-binding domain superfamily/Winged helix DNA-binding domain"/>
    <property type="match status" value="1"/>
</dbReference>
<proteinExistence type="predicted"/>
<dbReference type="InterPro" id="IPR036388">
    <property type="entry name" value="WH-like_DNA-bd_sf"/>
</dbReference>
<dbReference type="Pfam" id="PF01035">
    <property type="entry name" value="DNA_binding_1"/>
    <property type="match status" value="1"/>
</dbReference>
<comment type="caution">
    <text evidence="2">The sequence shown here is derived from an EMBL/GenBank/DDBJ whole genome shotgun (WGS) entry which is preliminary data.</text>
</comment>
<dbReference type="GO" id="GO:0003824">
    <property type="term" value="F:catalytic activity"/>
    <property type="evidence" value="ECO:0007669"/>
    <property type="project" value="InterPro"/>
</dbReference>
<evidence type="ECO:0000313" key="2">
    <source>
        <dbReference type="EMBL" id="HHF53083.1"/>
    </source>
</evidence>
<accession>A0A7V5LUJ0</accession>
<dbReference type="AlphaFoldDB" id="A0A7V5LUJ0"/>
<dbReference type="InterPro" id="IPR014048">
    <property type="entry name" value="MethylDNA_cys_MeTrfase_DNA-bd"/>
</dbReference>
<organism evidence="2">
    <name type="scientific">candidate division WOR-3 bacterium</name>
    <dbReference type="NCBI Taxonomy" id="2052148"/>
    <lineage>
        <taxon>Bacteria</taxon>
        <taxon>Bacteria division WOR-3</taxon>
    </lineage>
</organism>
<name>A0A7V5LUJ0_UNCW3</name>
<protein>
    <submittedName>
        <fullName evidence="2">MGMT family protein</fullName>
    </submittedName>
</protein>
<dbReference type="Proteomes" id="UP000886050">
    <property type="component" value="Unassembled WGS sequence"/>
</dbReference>
<evidence type="ECO:0000259" key="1">
    <source>
        <dbReference type="Pfam" id="PF01035"/>
    </source>
</evidence>
<dbReference type="GO" id="GO:0006281">
    <property type="term" value="P:DNA repair"/>
    <property type="evidence" value="ECO:0007669"/>
    <property type="project" value="InterPro"/>
</dbReference>
<sequence>MKSRKSFREKLKKNDLPKIVDIPSKMQKRFGRGRMLIPNPLDVENIIRNVPYGKLVTMGMIREKLAREFSVNVTCPLTTGIFVRLIAEAAEEEKETGRKDITPYWRVLKNDGSLNEKFPGGTEKQKEYLEKEGHSIIRKGEKYKVLNFEGSLVEL</sequence>
<feature type="domain" description="Methylated-DNA-[protein]-cysteine S-methyltransferase DNA binding" evidence="1">
    <location>
        <begin position="43"/>
        <end position="133"/>
    </location>
</feature>
<reference evidence="2" key="1">
    <citation type="journal article" date="2020" name="mSystems">
        <title>Genome- and Community-Level Interaction Insights into Carbon Utilization and Element Cycling Functions of Hydrothermarchaeota in Hydrothermal Sediment.</title>
        <authorList>
            <person name="Zhou Z."/>
            <person name="Liu Y."/>
            <person name="Xu W."/>
            <person name="Pan J."/>
            <person name="Luo Z.H."/>
            <person name="Li M."/>
        </authorList>
    </citation>
    <scope>NUCLEOTIDE SEQUENCE [LARGE SCALE GENOMIC DNA]</scope>
    <source>
        <strain evidence="2">HyVt-96</strain>
    </source>
</reference>
<dbReference type="EMBL" id="DRTX01000100">
    <property type="protein sequence ID" value="HHF53083.1"/>
    <property type="molecule type" value="Genomic_DNA"/>
</dbReference>